<organism evidence="2 3">
    <name type="scientific">Rangifer tarandus platyrhynchus</name>
    <name type="common">Svalbard reindeer</name>
    <dbReference type="NCBI Taxonomy" id="3082113"/>
    <lineage>
        <taxon>Eukaryota</taxon>
        <taxon>Metazoa</taxon>
        <taxon>Chordata</taxon>
        <taxon>Craniata</taxon>
        <taxon>Vertebrata</taxon>
        <taxon>Euteleostomi</taxon>
        <taxon>Mammalia</taxon>
        <taxon>Eutheria</taxon>
        <taxon>Laurasiatheria</taxon>
        <taxon>Artiodactyla</taxon>
        <taxon>Ruminantia</taxon>
        <taxon>Pecora</taxon>
        <taxon>Cervidae</taxon>
        <taxon>Odocoileinae</taxon>
        <taxon>Rangifer</taxon>
    </lineage>
</organism>
<feature type="region of interest" description="Disordered" evidence="1">
    <location>
        <begin position="60"/>
        <end position="130"/>
    </location>
</feature>
<evidence type="ECO:0000313" key="3">
    <source>
        <dbReference type="Proteomes" id="UP001176941"/>
    </source>
</evidence>
<name>A0ABN8XZT6_RANTA</name>
<reference evidence="2" key="1">
    <citation type="submission" date="2023-04" db="EMBL/GenBank/DDBJ databases">
        <authorList>
            <consortium name="ELIXIR-Norway"/>
        </authorList>
    </citation>
    <scope>NUCLEOTIDE SEQUENCE [LARGE SCALE GENOMIC DNA]</scope>
</reference>
<proteinExistence type="predicted"/>
<evidence type="ECO:0000256" key="1">
    <source>
        <dbReference type="SAM" id="MobiDB-lite"/>
    </source>
</evidence>
<sequence length="130" mass="13650">MRTPRVRGGGEWGAPLGAVMTRRRDRGRVGGPRGRGHVDMCAYGIHGHVYMWLLSQRRSEGLGGLESQPSSILGRSALPAPRGQNEPGVLAGDAAVLTRPLRLGSPAAVPEETADSGHRPGAAERGASRV</sequence>
<evidence type="ECO:0000313" key="2">
    <source>
        <dbReference type="EMBL" id="CAI9154870.1"/>
    </source>
</evidence>
<protein>
    <submittedName>
        <fullName evidence="2">Uncharacterized protein</fullName>
    </submittedName>
</protein>
<gene>
    <name evidence="2" type="ORF">MRATA1EN1_LOCUS3832</name>
</gene>
<accession>A0ABN8XZT6</accession>
<dbReference type="EMBL" id="OX459947">
    <property type="protein sequence ID" value="CAI9154870.1"/>
    <property type="molecule type" value="Genomic_DNA"/>
</dbReference>
<keyword evidence="3" id="KW-1185">Reference proteome</keyword>
<dbReference type="Proteomes" id="UP001176941">
    <property type="component" value="Chromosome 11"/>
</dbReference>